<dbReference type="AlphaFoldDB" id="A0A4Y7ST45"/>
<dbReference type="EMBL" id="QPFP01000061">
    <property type="protein sequence ID" value="TEB24972.1"/>
    <property type="molecule type" value="Genomic_DNA"/>
</dbReference>
<protein>
    <submittedName>
        <fullName evidence="1">Uncharacterized protein</fullName>
    </submittedName>
</protein>
<accession>A0A4Y7ST45</accession>
<proteinExistence type="predicted"/>
<name>A0A4Y7ST45_COPMI</name>
<dbReference type="OrthoDB" id="3262731at2759"/>
<keyword evidence="2" id="KW-1185">Reference proteome</keyword>
<sequence>MFLCAVRRLAPCSNSMYSGGGATRIYQRFPLLPSDPSLLRSKDLLHSSALLNTYTQRIYYRIKSASTVTLLQPTSPSKQPSRKMRCLSSIAFEILSIITALALTASLVPSTAAQSPTPSCYICPTEDIVDFPLSGATYSSDPFVCEYGEPQWSCSYSTTTGALVTDNNEGLCPQAAVYNCAERRSIMRARALPRAPAHPVPAAREVRPGLMEMRARLGEKKRLSKKH</sequence>
<reference evidence="1 2" key="1">
    <citation type="journal article" date="2019" name="Nat. Ecol. Evol.">
        <title>Megaphylogeny resolves global patterns of mushroom evolution.</title>
        <authorList>
            <person name="Varga T."/>
            <person name="Krizsan K."/>
            <person name="Foldi C."/>
            <person name="Dima B."/>
            <person name="Sanchez-Garcia M."/>
            <person name="Sanchez-Ramirez S."/>
            <person name="Szollosi G.J."/>
            <person name="Szarkandi J.G."/>
            <person name="Papp V."/>
            <person name="Albert L."/>
            <person name="Andreopoulos W."/>
            <person name="Angelini C."/>
            <person name="Antonin V."/>
            <person name="Barry K.W."/>
            <person name="Bougher N.L."/>
            <person name="Buchanan P."/>
            <person name="Buyck B."/>
            <person name="Bense V."/>
            <person name="Catcheside P."/>
            <person name="Chovatia M."/>
            <person name="Cooper J."/>
            <person name="Damon W."/>
            <person name="Desjardin D."/>
            <person name="Finy P."/>
            <person name="Geml J."/>
            <person name="Haridas S."/>
            <person name="Hughes K."/>
            <person name="Justo A."/>
            <person name="Karasinski D."/>
            <person name="Kautmanova I."/>
            <person name="Kiss B."/>
            <person name="Kocsube S."/>
            <person name="Kotiranta H."/>
            <person name="LaButti K.M."/>
            <person name="Lechner B.E."/>
            <person name="Liimatainen K."/>
            <person name="Lipzen A."/>
            <person name="Lukacs Z."/>
            <person name="Mihaltcheva S."/>
            <person name="Morgado L.N."/>
            <person name="Niskanen T."/>
            <person name="Noordeloos M.E."/>
            <person name="Ohm R.A."/>
            <person name="Ortiz-Santana B."/>
            <person name="Ovrebo C."/>
            <person name="Racz N."/>
            <person name="Riley R."/>
            <person name="Savchenko A."/>
            <person name="Shiryaev A."/>
            <person name="Soop K."/>
            <person name="Spirin V."/>
            <person name="Szebenyi C."/>
            <person name="Tomsovsky M."/>
            <person name="Tulloss R.E."/>
            <person name="Uehling J."/>
            <person name="Grigoriev I.V."/>
            <person name="Vagvolgyi C."/>
            <person name="Papp T."/>
            <person name="Martin F.M."/>
            <person name="Miettinen O."/>
            <person name="Hibbett D.S."/>
            <person name="Nagy L.G."/>
        </authorList>
    </citation>
    <scope>NUCLEOTIDE SEQUENCE [LARGE SCALE GENOMIC DNA]</scope>
    <source>
        <strain evidence="1 2">FP101781</strain>
    </source>
</reference>
<gene>
    <name evidence="1" type="ORF">FA13DRAFT_1269549</name>
</gene>
<evidence type="ECO:0000313" key="1">
    <source>
        <dbReference type="EMBL" id="TEB24972.1"/>
    </source>
</evidence>
<dbReference type="Proteomes" id="UP000298030">
    <property type="component" value="Unassembled WGS sequence"/>
</dbReference>
<comment type="caution">
    <text evidence="1">The sequence shown here is derived from an EMBL/GenBank/DDBJ whole genome shotgun (WGS) entry which is preliminary data.</text>
</comment>
<evidence type="ECO:0000313" key="2">
    <source>
        <dbReference type="Proteomes" id="UP000298030"/>
    </source>
</evidence>
<organism evidence="1 2">
    <name type="scientific">Coprinellus micaceus</name>
    <name type="common">Glistening ink-cap mushroom</name>
    <name type="synonym">Coprinus micaceus</name>
    <dbReference type="NCBI Taxonomy" id="71717"/>
    <lineage>
        <taxon>Eukaryota</taxon>
        <taxon>Fungi</taxon>
        <taxon>Dikarya</taxon>
        <taxon>Basidiomycota</taxon>
        <taxon>Agaricomycotina</taxon>
        <taxon>Agaricomycetes</taxon>
        <taxon>Agaricomycetidae</taxon>
        <taxon>Agaricales</taxon>
        <taxon>Agaricineae</taxon>
        <taxon>Psathyrellaceae</taxon>
        <taxon>Coprinellus</taxon>
    </lineage>
</organism>